<keyword evidence="7" id="KW-1185">Reference proteome</keyword>
<sequence length="349" mass="37825">MADTMKAVMYYAPKDIRVEMIPVPSCGDDEIRVKVDACAVCGTDLKSYNSGNPRIKAPLPMGHEFTGLVETIGKNVQGFALGDRIVMATTISCGECYYCKRGWRNICANLSPMSFGYAGGMAEYTIIPARALQNGHVIKVPEGVKAEHAALSEPVSCAVNTCEICDVQDGDTVVVSGAGTLGMINACVAREFGAKKIILINRSKPRLERARSFGFDVLIHSEEQDVRQMILDETDGIGADVVIVAAPAVEPQEQAIDLVRKRGAVCLFASLPVGKNMLSLDSRKIHYGELRVLGISDSTPRHVTKAVELISQNRLPMDKLATHILGLDDIFKAFDLMQSGESLRVVLKP</sequence>
<organism evidence="6 7">
    <name type="scientific">Vecturithrix granuli</name>
    <dbReference type="NCBI Taxonomy" id="1499967"/>
    <lineage>
        <taxon>Bacteria</taxon>
        <taxon>Candidatus Moduliflexota</taxon>
        <taxon>Candidatus Vecturitrichia</taxon>
        <taxon>Candidatus Vecturitrichales</taxon>
        <taxon>Candidatus Vecturitrichaceae</taxon>
        <taxon>Candidatus Vecturithrix</taxon>
    </lineage>
</organism>
<name>A0A0S6WAN4_VECG1</name>
<dbReference type="PANTHER" id="PTHR43401:SF2">
    <property type="entry name" value="L-THREONINE 3-DEHYDROGENASE"/>
    <property type="match status" value="1"/>
</dbReference>
<comment type="cofactor">
    <cofactor evidence="4">
        <name>Zn(2+)</name>
        <dbReference type="ChEBI" id="CHEBI:29105"/>
    </cofactor>
</comment>
<evidence type="ECO:0000256" key="3">
    <source>
        <dbReference type="ARBA" id="ARBA00023002"/>
    </source>
</evidence>
<dbReference type="InterPro" id="IPR020843">
    <property type="entry name" value="ER"/>
</dbReference>
<feature type="domain" description="Enoyl reductase (ER)" evidence="5">
    <location>
        <begin position="11"/>
        <end position="347"/>
    </location>
</feature>
<dbReference type="InterPro" id="IPR013154">
    <property type="entry name" value="ADH-like_N"/>
</dbReference>
<dbReference type="PANTHER" id="PTHR43401">
    <property type="entry name" value="L-THREONINE 3-DEHYDROGENASE"/>
    <property type="match status" value="1"/>
</dbReference>
<dbReference type="InterPro" id="IPR050129">
    <property type="entry name" value="Zn_alcohol_dh"/>
</dbReference>
<evidence type="ECO:0000313" key="7">
    <source>
        <dbReference type="Proteomes" id="UP000030661"/>
    </source>
</evidence>
<protein>
    <submittedName>
        <fullName evidence="6">Possible L-iditol 2-dehydrogenase</fullName>
    </submittedName>
</protein>
<dbReference type="PROSITE" id="PS00059">
    <property type="entry name" value="ADH_ZINC"/>
    <property type="match status" value="1"/>
</dbReference>
<dbReference type="Pfam" id="PF08240">
    <property type="entry name" value="ADH_N"/>
    <property type="match status" value="1"/>
</dbReference>
<keyword evidence="2 4" id="KW-0862">Zinc</keyword>
<dbReference type="Gene3D" id="3.40.50.720">
    <property type="entry name" value="NAD(P)-binding Rossmann-like Domain"/>
    <property type="match status" value="1"/>
</dbReference>
<proteinExistence type="inferred from homology"/>
<keyword evidence="1 4" id="KW-0479">Metal-binding</keyword>
<dbReference type="InterPro" id="IPR036291">
    <property type="entry name" value="NAD(P)-bd_dom_sf"/>
</dbReference>
<accession>A0A0S6WAN4</accession>
<dbReference type="AlphaFoldDB" id="A0A0S6WAN4"/>
<dbReference type="Pfam" id="PF00107">
    <property type="entry name" value="ADH_zinc_N"/>
    <property type="match status" value="1"/>
</dbReference>
<evidence type="ECO:0000256" key="1">
    <source>
        <dbReference type="ARBA" id="ARBA00022723"/>
    </source>
</evidence>
<reference evidence="6 7" key="1">
    <citation type="journal article" date="2015" name="PeerJ">
        <title>First genomic representation of candidate bacterial phylum KSB3 points to enhanced environmental sensing as a trigger of wastewater bulking.</title>
        <authorList>
            <person name="Sekiguchi Y."/>
            <person name="Ohashi A."/>
            <person name="Parks D.H."/>
            <person name="Yamauchi T."/>
            <person name="Tyson G.W."/>
            <person name="Hugenholtz P."/>
        </authorList>
    </citation>
    <scope>NUCLEOTIDE SEQUENCE [LARGE SCALE GENOMIC DNA]</scope>
</reference>
<dbReference type="InterPro" id="IPR011032">
    <property type="entry name" value="GroES-like_sf"/>
</dbReference>
<evidence type="ECO:0000259" key="5">
    <source>
        <dbReference type="SMART" id="SM00829"/>
    </source>
</evidence>
<comment type="similarity">
    <text evidence="4">Belongs to the zinc-containing alcohol dehydrogenase family.</text>
</comment>
<dbReference type="InterPro" id="IPR013149">
    <property type="entry name" value="ADH-like_C"/>
</dbReference>
<dbReference type="SUPFAM" id="SSF51735">
    <property type="entry name" value="NAD(P)-binding Rossmann-fold domains"/>
    <property type="match status" value="1"/>
</dbReference>
<dbReference type="InterPro" id="IPR002328">
    <property type="entry name" value="ADH_Zn_CS"/>
</dbReference>
<dbReference type="Gene3D" id="3.90.180.10">
    <property type="entry name" value="Medium-chain alcohol dehydrogenases, catalytic domain"/>
    <property type="match status" value="1"/>
</dbReference>
<dbReference type="Proteomes" id="UP000030661">
    <property type="component" value="Unassembled WGS sequence"/>
</dbReference>
<evidence type="ECO:0000313" key="6">
    <source>
        <dbReference type="EMBL" id="GAK55187.1"/>
    </source>
</evidence>
<dbReference type="GO" id="GO:0016491">
    <property type="term" value="F:oxidoreductase activity"/>
    <property type="evidence" value="ECO:0007669"/>
    <property type="project" value="UniProtKB-KW"/>
</dbReference>
<dbReference type="eggNOG" id="COG1063">
    <property type="taxonomic scope" value="Bacteria"/>
</dbReference>
<evidence type="ECO:0000256" key="2">
    <source>
        <dbReference type="ARBA" id="ARBA00022833"/>
    </source>
</evidence>
<dbReference type="GO" id="GO:0008270">
    <property type="term" value="F:zinc ion binding"/>
    <property type="evidence" value="ECO:0007669"/>
    <property type="project" value="InterPro"/>
</dbReference>
<gene>
    <name evidence="6" type="ORF">U27_02019</name>
</gene>
<evidence type="ECO:0000256" key="4">
    <source>
        <dbReference type="RuleBase" id="RU361277"/>
    </source>
</evidence>
<dbReference type="STRING" id="1499967.U27_02019"/>
<dbReference type="HOGENOM" id="CLU_026673_11_0_0"/>
<dbReference type="SMART" id="SM00829">
    <property type="entry name" value="PKS_ER"/>
    <property type="match status" value="1"/>
</dbReference>
<dbReference type="EMBL" id="DF820463">
    <property type="protein sequence ID" value="GAK55187.1"/>
    <property type="molecule type" value="Genomic_DNA"/>
</dbReference>
<keyword evidence="3" id="KW-0560">Oxidoreductase</keyword>
<dbReference type="SUPFAM" id="SSF50129">
    <property type="entry name" value="GroES-like"/>
    <property type="match status" value="1"/>
</dbReference>